<name>A0ABY8C5L2_9MICO</name>
<feature type="transmembrane region" description="Helical" evidence="7">
    <location>
        <begin position="33"/>
        <end position="55"/>
    </location>
</feature>
<dbReference type="EMBL" id="CP119108">
    <property type="protein sequence ID" value="WEG10500.1"/>
    <property type="molecule type" value="Genomic_DNA"/>
</dbReference>
<evidence type="ECO:0000256" key="8">
    <source>
        <dbReference type="SAM" id="MobiDB-lite"/>
    </source>
</evidence>
<evidence type="ECO:0000256" key="7">
    <source>
        <dbReference type="HAMAP-Rule" id="MF_02065"/>
    </source>
</evidence>
<organism evidence="9 10">
    <name type="scientific">Microbacterium horticulturae</name>
    <dbReference type="NCBI Taxonomy" id="3028316"/>
    <lineage>
        <taxon>Bacteria</taxon>
        <taxon>Bacillati</taxon>
        <taxon>Actinomycetota</taxon>
        <taxon>Actinomycetes</taxon>
        <taxon>Micrococcales</taxon>
        <taxon>Microbacteriaceae</taxon>
        <taxon>Microbacterium</taxon>
    </lineage>
</organism>
<sequence>MPALDDLFTGETTTDSVGAVPPKKSKRQKRKGCLIGFLIVIVVLGGIGAGGLYVWHTYEPQIRSIMGWEEPKDYEPGLAHGEAMVTIKKGDNGATISKTLADAGVTKTSGAFYSMLVSSGANPTFYPGVYKLQKQMTSQAALKALLDPASKLENAALLPEGLTEDQTLDRLSDSLDIPRKDFTAAVKDPSDYGVDADSLEGWLFPAMYDFNPDVTAKDVIKTMVERTVSSLDEAAVPEADRQRILIIASIIQREAREEKDFYKVSRVIENRLSPSNTETFGKLQMDSTAQYGYGELHDGTASSSQAALDDDNPWNTYLHAGLPIGPIANPGDLAIDAAMHPAKGPWLYFVTVNMDTGETVFSTTNAEHSKAVKQMQTWCAAHPDSGC</sequence>
<dbReference type="InterPro" id="IPR003770">
    <property type="entry name" value="MLTG-like"/>
</dbReference>
<dbReference type="Pfam" id="PF02618">
    <property type="entry name" value="YceG"/>
    <property type="match status" value="1"/>
</dbReference>
<protein>
    <recommendedName>
        <fullName evidence="7">Endolytic murein transglycosylase</fullName>
        <ecNumber evidence="7">4.2.2.29</ecNumber>
    </recommendedName>
    <alternativeName>
        <fullName evidence="7">Peptidoglycan lytic transglycosylase</fullName>
    </alternativeName>
    <alternativeName>
        <fullName evidence="7">Peptidoglycan polymerization terminase</fullName>
    </alternativeName>
</protein>
<keyword evidence="4 7" id="KW-0472">Membrane</keyword>
<keyword evidence="1 7" id="KW-1003">Cell membrane</keyword>
<dbReference type="Gene3D" id="3.30.160.60">
    <property type="entry name" value="Classic Zinc Finger"/>
    <property type="match status" value="1"/>
</dbReference>
<dbReference type="CDD" id="cd08010">
    <property type="entry name" value="MltG_like"/>
    <property type="match status" value="1"/>
</dbReference>
<keyword evidence="5 7" id="KW-0456">Lyase</keyword>
<proteinExistence type="inferred from homology"/>
<evidence type="ECO:0000313" key="10">
    <source>
        <dbReference type="Proteomes" id="UP001214553"/>
    </source>
</evidence>
<evidence type="ECO:0000256" key="5">
    <source>
        <dbReference type="ARBA" id="ARBA00023239"/>
    </source>
</evidence>
<evidence type="ECO:0000256" key="6">
    <source>
        <dbReference type="ARBA" id="ARBA00023316"/>
    </source>
</evidence>
<dbReference type="Proteomes" id="UP001214553">
    <property type="component" value="Chromosome"/>
</dbReference>
<accession>A0ABY8C5L2</accession>
<feature type="region of interest" description="Disordered" evidence="8">
    <location>
        <begin position="1"/>
        <end position="24"/>
    </location>
</feature>
<dbReference type="NCBIfam" id="TIGR00247">
    <property type="entry name" value="endolytic transglycosylase MltG"/>
    <property type="match status" value="1"/>
</dbReference>
<evidence type="ECO:0000256" key="3">
    <source>
        <dbReference type="ARBA" id="ARBA00022989"/>
    </source>
</evidence>
<evidence type="ECO:0000256" key="1">
    <source>
        <dbReference type="ARBA" id="ARBA00022475"/>
    </source>
</evidence>
<dbReference type="EC" id="4.2.2.29" evidence="7"/>
<keyword evidence="2 7" id="KW-0812">Transmembrane</keyword>
<dbReference type="Gene3D" id="3.30.1490.480">
    <property type="entry name" value="Endolytic murein transglycosylase"/>
    <property type="match status" value="1"/>
</dbReference>
<keyword evidence="3 7" id="KW-1133">Transmembrane helix</keyword>
<dbReference type="HAMAP" id="MF_02065">
    <property type="entry name" value="MltG"/>
    <property type="match status" value="1"/>
</dbReference>
<feature type="site" description="Important for catalytic activity" evidence="7">
    <location>
        <position position="254"/>
    </location>
</feature>
<comment type="subcellular location">
    <subcellularLocation>
        <location evidence="7">Cell membrane</location>
        <topology evidence="7">Single-pass membrane protein</topology>
    </subcellularLocation>
</comment>
<evidence type="ECO:0000313" key="9">
    <source>
        <dbReference type="EMBL" id="WEG10500.1"/>
    </source>
</evidence>
<reference evidence="9 10" key="1">
    <citation type="submission" date="2023-03" db="EMBL/GenBank/DDBJ databases">
        <title>Genome sequence of Microbacterium sp. KACC 23027.</title>
        <authorList>
            <person name="Kim S."/>
            <person name="Heo J."/>
            <person name="Kwon S.-W."/>
        </authorList>
    </citation>
    <scope>NUCLEOTIDE SEQUENCE [LARGE SCALE GENOMIC DNA]</scope>
    <source>
        <strain evidence="9 10">KACC 23027</strain>
    </source>
</reference>
<comment type="similarity">
    <text evidence="7">Belongs to the transglycosylase MltG family.</text>
</comment>
<evidence type="ECO:0000256" key="4">
    <source>
        <dbReference type="ARBA" id="ARBA00023136"/>
    </source>
</evidence>
<dbReference type="RefSeq" id="WP_275279870.1">
    <property type="nucleotide sequence ID" value="NZ_CP119108.1"/>
</dbReference>
<comment type="catalytic activity">
    <reaction evidence="7">
        <text>a peptidoglycan chain = a peptidoglycan chain with N-acetyl-1,6-anhydromuramyl-[peptide] at the reducing end + a peptidoglycan chain with N-acetylglucosamine at the non-reducing end.</text>
        <dbReference type="EC" id="4.2.2.29"/>
    </reaction>
</comment>
<dbReference type="PANTHER" id="PTHR30518:SF2">
    <property type="entry name" value="ENDOLYTIC MUREIN TRANSGLYCOSYLASE"/>
    <property type="match status" value="1"/>
</dbReference>
<comment type="function">
    <text evidence="7">Functions as a peptidoglycan terminase that cleaves nascent peptidoglycan strands endolytically to terminate their elongation.</text>
</comment>
<evidence type="ECO:0000256" key="2">
    <source>
        <dbReference type="ARBA" id="ARBA00022692"/>
    </source>
</evidence>
<keyword evidence="6 7" id="KW-0961">Cell wall biogenesis/degradation</keyword>
<keyword evidence="10" id="KW-1185">Reference proteome</keyword>
<gene>
    <name evidence="7 9" type="primary">mltG</name>
    <name evidence="9" type="ORF">PU630_08170</name>
</gene>
<dbReference type="PANTHER" id="PTHR30518">
    <property type="entry name" value="ENDOLYTIC MUREIN TRANSGLYCOSYLASE"/>
    <property type="match status" value="1"/>
</dbReference>